<dbReference type="EMBL" id="CP002772">
    <property type="protein sequence ID" value="AEG18554.1"/>
    <property type="molecule type" value="Genomic_DNA"/>
</dbReference>
<dbReference type="AlphaFoldDB" id="F6D8C0"/>
<organism evidence="1 2">
    <name type="scientific">Methanobacterium paludis (strain DSM 25820 / JCM 18151 / SWAN1)</name>
    <dbReference type="NCBI Taxonomy" id="868131"/>
    <lineage>
        <taxon>Archaea</taxon>
        <taxon>Methanobacteriati</taxon>
        <taxon>Methanobacteriota</taxon>
        <taxon>Methanomada group</taxon>
        <taxon>Methanobacteria</taxon>
        <taxon>Methanobacteriales</taxon>
        <taxon>Methanobacteriaceae</taxon>
        <taxon>Methanobacterium</taxon>
    </lineage>
</organism>
<dbReference type="PANTHER" id="PTHR10788:SF106">
    <property type="entry name" value="BCDNA.GH08860"/>
    <property type="match status" value="1"/>
</dbReference>
<dbReference type="KEGG" id="mew:MSWAN_1540"/>
<dbReference type="OrthoDB" id="79955at2157"/>
<evidence type="ECO:0000313" key="1">
    <source>
        <dbReference type="EMBL" id="AEG18554.1"/>
    </source>
</evidence>
<dbReference type="Proteomes" id="UP000009231">
    <property type="component" value="Chromosome"/>
</dbReference>
<dbReference type="EC" id="2.4.1.15" evidence="1"/>
<dbReference type="SUPFAM" id="SSF53756">
    <property type="entry name" value="UDP-Glycosyltransferase/glycogen phosphorylase"/>
    <property type="match status" value="1"/>
</dbReference>
<dbReference type="Gene3D" id="3.40.50.2000">
    <property type="entry name" value="Glycogen Phosphorylase B"/>
    <property type="match status" value="2"/>
</dbReference>
<gene>
    <name evidence="1" type="ordered locus">MSWAN_1540</name>
</gene>
<dbReference type="GeneID" id="10669047"/>
<keyword evidence="1" id="KW-0808">Transferase</keyword>
<keyword evidence="1" id="KW-0328">Glycosyltransferase</keyword>
<accession>F6D8C0</accession>
<sequence length="520" mass="60620">MFKTQIRYVGGVKIQNNGQNAKIDKFLEDKHLIVASNRGPVEFHKRDDGNIETRRGAGGLVSTLLPIMETVNGTWIASAMTEGDVEVARKFPGYRVPFPEDKPKFWVPFVVVDPERYKEYYSVISNPLLWFVQHYMWNPPYTPEIDDSIHKAWKNGYDYVNRKFADKVIEEAKINGKEAMIMLQDYHLYLCPTYIREKLGDIFLNQFIHIPWPQPEYFCILPNYMEESIIKGLLANDIIGFHIKKYVNNFLRTCEPYVDNVDFKKGTLDYEGRKILVKDYPISVDDKGLKELSKTDEVLEKEKTINEIKGDCFLIYRTDRADLSKNIIRGFRAYDDFLEKHPEFHGKVKFLTTGKPTRQQIKEYRAYRMEIHKIVGYINAKYSKEGWKPIEEIFKADYLLVTAAFKHYDCLMVNPICDGMNIVSKEGSVVNENGGVLILSEHAGSYEELKDYSLNVNPFDITQTSEAIYQAVTMGQKERKRRLNGIKKIVSERNIYHWITDQFDDIETHYSENSSNCNRN</sequence>
<reference evidence="1 2" key="1">
    <citation type="journal article" date="2014" name="Int. J. Syst. Evol. Microbiol.">
        <title>Methanobacterium paludis sp. nov. and a novel strain of Methanobacterium lacus isolated from northern peatlands.</title>
        <authorList>
            <person name="Cadillo-Quiroz H."/>
            <person name="Brauer S.L."/>
            <person name="Goodson N."/>
            <person name="Yavitt J.B."/>
            <person name="Zinder S.H."/>
        </authorList>
    </citation>
    <scope>NUCLEOTIDE SEQUENCE [LARGE SCALE GENOMIC DNA]</scope>
    <source>
        <strain evidence="2">DSM 25820 / JCM 18151 / SWAN1</strain>
    </source>
</reference>
<protein>
    <submittedName>
        <fullName evidence="1">Alpha,alpha-trehalose-phosphate synthase (UDP-forming)</fullName>
        <ecNumber evidence="1">2.4.1.15</ecNumber>
    </submittedName>
</protein>
<evidence type="ECO:0000313" key="2">
    <source>
        <dbReference type="Proteomes" id="UP000009231"/>
    </source>
</evidence>
<dbReference type="RefSeq" id="WP_013826053.1">
    <property type="nucleotide sequence ID" value="NC_015574.1"/>
</dbReference>
<dbReference type="GO" id="GO:0004805">
    <property type="term" value="F:trehalose-phosphatase activity"/>
    <property type="evidence" value="ECO:0007669"/>
    <property type="project" value="TreeGrafter"/>
</dbReference>
<dbReference type="GO" id="GO:0003825">
    <property type="term" value="F:alpha,alpha-trehalose-phosphate synthase (UDP-forming) activity"/>
    <property type="evidence" value="ECO:0007669"/>
    <property type="project" value="UniProtKB-EC"/>
</dbReference>
<dbReference type="eggNOG" id="arCOG02831">
    <property type="taxonomic scope" value="Archaea"/>
</dbReference>
<proteinExistence type="predicted"/>
<dbReference type="CDD" id="cd03788">
    <property type="entry name" value="GT20_TPS"/>
    <property type="match status" value="1"/>
</dbReference>
<dbReference type="HOGENOM" id="CLU_002351_7_1_2"/>
<dbReference type="Pfam" id="PF00982">
    <property type="entry name" value="Glyco_transf_20"/>
    <property type="match status" value="1"/>
</dbReference>
<dbReference type="InterPro" id="IPR001830">
    <property type="entry name" value="Glyco_trans_20"/>
</dbReference>
<dbReference type="STRING" id="868131.MSWAN_1540"/>
<dbReference type="PANTHER" id="PTHR10788">
    <property type="entry name" value="TREHALOSE-6-PHOSPHATE SYNTHASE"/>
    <property type="match status" value="1"/>
</dbReference>
<keyword evidence="2" id="KW-1185">Reference proteome</keyword>
<dbReference type="GO" id="GO:0005992">
    <property type="term" value="P:trehalose biosynthetic process"/>
    <property type="evidence" value="ECO:0007669"/>
    <property type="project" value="InterPro"/>
</dbReference>
<dbReference type="GO" id="GO:0005829">
    <property type="term" value="C:cytosol"/>
    <property type="evidence" value="ECO:0007669"/>
    <property type="project" value="TreeGrafter"/>
</dbReference>
<name>F6D8C0_METPW</name>